<organism evidence="11 12">
    <name type="scientific">Stutzerimonas degradans</name>
    <dbReference type="NCBI Taxonomy" id="2968968"/>
    <lineage>
        <taxon>Bacteria</taxon>
        <taxon>Pseudomonadati</taxon>
        <taxon>Pseudomonadota</taxon>
        <taxon>Gammaproteobacteria</taxon>
        <taxon>Pseudomonadales</taxon>
        <taxon>Pseudomonadaceae</taxon>
        <taxon>Stutzerimonas</taxon>
    </lineage>
</organism>
<keyword evidence="5" id="KW-0249">Electron transport</keyword>
<evidence type="ECO:0000256" key="6">
    <source>
        <dbReference type="ARBA" id="ARBA00023004"/>
    </source>
</evidence>
<evidence type="ECO:0000256" key="8">
    <source>
        <dbReference type="PIRSR" id="PIRSR602324-1"/>
    </source>
</evidence>
<keyword evidence="2" id="KW-0813">Transport</keyword>
<dbReference type="GO" id="GO:0020037">
    <property type="term" value="F:heme binding"/>
    <property type="evidence" value="ECO:0007669"/>
    <property type="project" value="InterPro"/>
</dbReference>
<sequence length="104" mass="10767">MKKIVISMLALGGALALQPALAQDGESLFKSKACAACHSIDAKLVGPSYKEVAAKYAGQADAAAMLAGKIKNGTQGTWGPIPMPPNAVTDEEAKILAEWVLSQK</sequence>
<feature type="binding site" description="covalent" evidence="8">
    <location>
        <position position="34"/>
    </location>
    <ligand>
        <name>heme c</name>
        <dbReference type="ChEBI" id="CHEBI:61717"/>
    </ligand>
</feature>
<protein>
    <recommendedName>
        <fullName evidence="1">Cytochrome c-551</fullName>
    </recommendedName>
    <alternativeName>
        <fullName evidence="7">Cytochrome c551</fullName>
    </alternativeName>
</protein>
<evidence type="ECO:0000256" key="3">
    <source>
        <dbReference type="ARBA" id="ARBA00022617"/>
    </source>
</evidence>
<keyword evidence="4 8" id="KW-0479">Metal-binding</keyword>
<comment type="PTM">
    <text evidence="8">Binds 1 heme c group covalently per subunit.</text>
</comment>
<keyword evidence="3 8" id="KW-0349">Heme</keyword>
<keyword evidence="6 8" id="KW-0408">Iron</keyword>
<dbReference type="Pfam" id="PF00034">
    <property type="entry name" value="Cytochrom_C"/>
    <property type="match status" value="1"/>
</dbReference>
<keyword evidence="9" id="KW-0732">Signal</keyword>
<evidence type="ECO:0000256" key="2">
    <source>
        <dbReference type="ARBA" id="ARBA00022448"/>
    </source>
</evidence>
<dbReference type="GO" id="GO:0005506">
    <property type="term" value="F:iron ion binding"/>
    <property type="evidence" value="ECO:0007669"/>
    <property type="project" value="InterPro"/>
</dbReference>
<evidence type="ECO:0000256" key="1">
    <source>
        <dbReference type="ARBA" id="ARBA00021020"/>
    </source>
</evidence>
<feature type="chain" id="PRO_5034774342" description="Cytochrome c-551" evidence="9">
    <location>
        <begin position="23"/>
        <end position="104"/>
    </location>
</feature>
<feature type="binding site" description="axial binding residue" evidence="8">
    <location>
        <position position="83"/>
    </location>
    <ligand>
        <name>heme c</name>
        <dbReference type="ChEBI" id="CHEBI:61717"/>
    </ligand>
    <ligandPart>
        <name>Fe</name>
        <dbReference type="ChEBI" id="CHEBI:18248"/>
    </ligandPart>
</feature>
<dbReference type="Gene3D" id="1.10.760.10">
    <property type="entry name" value="Cytochrome c-like domain"/>
    <property type="match status" value="1"/>
</dbReference>
<proteinExistence type="predicted"/>
<dbReference type="GO" id="GO:0009055">
    <property type="term" value="F:electron transfer activity"/>
    <property type="evidence" value="ECO:0007669"/>
    <property type="project" value="InterPro"/>
</dbReference>
<keyword evidence="12" id="KW-1185">Reference proteome</keyword>
<dbReference type="RefSeq" id="WP_102828541.1">
    <property type="nucleotide sequence ID" value="NZ_CP065721.1"/>
</dbReference>
<feature type="domain" description="Cytochrome c" evidence="10">
    <location>
        <begin position="20"/>
        <end position="104"/>
    </location>
</feature>
<dbReference type="PRINTS" id="PR00606">
    <property type="entry name" value="CYTCHROMECID"/>
</dbReference>
<dbReference type="InterPro" id="IPR036909">
    <property type="entry name" value="Cyt_c-like_dom_sf"/>
</dbReference>
<dbReference type="SUPFAM" id="SSF46626">
    <property type="entry name" value="Cytochrome c"/>
    <property type="match status" value="1"/>
</dbReference>
<name>A0A8E2U3V2_9GAMM</name>
<evidence type="ECO:0000256" key="9">
    <source>
        <dbReference type="SAM" id="SignalP"/>
    </source>
</evidence>
<dbReference type="InterPro" id="IPR002324">
    <property type="entry name" value="Cyt_c_ID"/>
</dbReference>
<evidence type="ECO:0000256" key="4">
    <source>
        <dbReference type="ARBA" id="ARBA00022723"/>
    </source>
</evidence>
<gene>
    <name evidence="11" type="ORF">CXK95_10215</name>
</gene>
<dbReference type="PROSITE" id="PS51007">
    <property type="entry name" value="CYTC"/>
    <property type="match status" value="1"/>
</dbReference>
<dbReference type="EMBL" id="POUK01000003">
    <property type="protein sequence ID" value="PNF76768.1"/>
    <property type="molecule type" value="Genomic_DNA"/>
</dbReference>
<reference evidence="11 12" key="1">
    <citation type="submission" date="2018-01" db="EMBL/GenBank/DDBJ databases">
        <title>Denitrification phenotypes of diverse strains of Pseudomonas stutzeri.</title>
        <authorList>
            <person name="Milligan D.A."/>
            <person name="Bergaust L."/>
            <person name="Bakken L.R."/>
            <person name="Frostegard A."/>
        </authorList>
    </citation>
    <scope>NUCLEOTIDE SEQUENCE [LARGE SCALE GENOMIC DNA]</scope>
    <source>
        <strain evidence="11 12">DSM 50238</strain>
    </source>
</reference>
<feature type="binding site" description="axial binding residue" evidence="8">
    <location>
        <position position="38"/>
    </location>
    <ligand>
        <name>heme c</name>
        <dbReference type="ChEBI" id="CHEBI:61717"/>
    </ligand>
    <ligandPart>
        <name>Fe</name>
        <dbReference type="ChEBI" id="CHEBI:18248"/>
    </ligandPart>
</feature>
<evidence type="ECO:0000313" key="11">
    <source>
        <dbReference type="EMBL" id="PNF76768.1"/>
    </source>
</evidence>
<evidence type="ECO:0000256" key="5">
    <source>
        <dbReference type="ARBA" id="ARBA00022982"/>
    </source>
</evidence>
<dbReference type="InterPro" id="IPR009056">
    <property type="entry name" value="Cyt_c-like_dom"/>
</dbReference>
<evidence type="ECO:0000259" key="10">
    <source>
        <dbReference type="PROSITE" id="PS51007"/>
    </source>
</evidence>
<evidence type="ECO:0000256" key="7">
    <source>
        <dbReference type="ARBA" id="ARBA00031244"/>
    </source>
</evidence>
<comment type="caution">
    <text evidence="11">The sequence shown here is derived from an EMBL/GenBank/DDBJ whole genome shotgun (WGS) entry which is preliminary data.</text>
</comment>
<feature type="signal peptide" evidence="9">
    <location>
        <begin position="1"/>
        <end position="22"/>
    </location>
</feature>
<dbReference type="Proteomes" id="UP000235881">
    <property type="component" value="Unassembled WGS sequence"/>
</dbReference>
<accession>A0A8E2U3V2</accession>
<dbReference type="AlphaFoldDB" id="A0A8E2U3V2"/>
<evidence type="ECO:0000313" key="12">
    <source>
        <dbReference type="Proteomes" id="UP000235881"/>
    </source>
</evidence>